<dbReference type="Gene3D" id="3.40.1050.10">
    <property type="entry name" value="Carbonic anhydrase"/>
    <property type="match status" value="1"/>
</dbReference>
<dbReference type="SUPFAM" id="SSF53056">
    <property type="entry name" value="beta-carbonic anhydrase, cab"/>
    <property type="match status" value="1"/>
</dbReference>
<gene>
    <name evidence="2" type="ORF">J0I24_14900</name>
</gene>
<dbReference type="GO" id="GO:0004089">
    <property type="term" value="F:carbonate dehydratase activity"/>
    <property type="evidence" value="ECO:0007669"/>
    <property type="project" value="InterPro"/>
</dbReference>
<dbReference type="InterPro" id="IPR036874">
    <property type="entry name" value="Carbonic_anhydrase_sf"/>
</dbReference>
<dbReference type="Proteomes" id="UP000664800">
    <property type="component" value="Unassembled WGS sequence"/>
</dbReference>
<sequence>MCSRARGRRHAVWRSPDRCPQSKSWLALGKETILPAADPGPEVPRRTEQRAVVLLLERLMDYPMVRRRVEQHNLSLPSLHGWHYVIEEGQVHVFDVRGGRFIPSSESAHSGTGPYADAPADDG</sequence>
<evidence type="ECO:0000256" key="1">
    <source>
        <dbReference type="SAM" id="MobiDB-lite"/>
    </source>
</evidence>
<dbReference type="GO" id="GO:0008270">
    <property type="term" value="F:zinc ion binding"/>
    <property type="evidence" value="ECO:0007669"/>
    <property type="project" value="InterPro"/>
</dbReference>
<reference evidence="2" key="1">
    <citation type="submission" date="2021-02" db="EMBL/GenBank/DDBJ databases">
        <title>Thiocyanate and organic carbon inputs drive convergent selection for specific autotrophic Afipia and Thiobacillus strains within complex microbiomes.</title>
        <authorList>
            <person name="Huddy R.J."/>
            <person name="Sachdeva R."/>
            <person name="Kadzinga F."/>
            <person name="Kantor R.S."/>
            <person name="Harrison S.T.L."/>
            <person name="Banfield J.F."/>
        </authorList>
    </citation>
    <scope>NUCLEOTIDE SEQUENCE</scope>
    <source>
        <strain evidence="2">SCN18_13_7_16_R3_B_64_19</strain>
    </source>
</reference>
<proteinExistence type="predicted"/>
<name>A0A8I1MXP1_THIA3</name>
<accession>A0A8I1MXP1</accession>
<evidence type="ECO:0000313" key="3">
    <source>
        <dbReference type="Proteomes" id="UP000664800"/>
    </source>
</evidence>
<evidence type="ECO:0008006" key="4">
    <source>
        <dbReference type="Google" id="ProtNLM"/>
    </source>
</evidence>
<organism evidence="2 3">
    <name type="scientific">Thiomonas arsenitoxydans (strain DSM 22701 / CIP 110005 / 3As)</name>
    <dbReference type="NCBI Taxonomy" id="426114"/>
    <lineage>
        <taxon>Bacteria</taxon>
        <taxon>Pseudomonadati</taxon>
        <taxon>Pseudomonadota</taxon>
        <taxon>Betaproteobacteria</taxon>
        <taxon>Burkholderiales</taxon>
        <taxon>Thiomonas</taxon>
    </lineage>
</organism>
<dbReference type="EMBL" id="JAFKMR010000034">
    <property type="protein sequence ID" value="MBN8745571.1"/>
    <property type="molecule type" value="Genomic_DNA"/>
</dbReference>
<feature type="region of interest" description="Disordered" evidence="1">
    <location>
        <begin position="102"/>
        <end position="123"/>
    </location>
</feature>
<protein>
    <recommendedName>
        <fullName evidence="4">Carbonic anhydrase</fullName>
    </recommendedName>
</protein>
<evidence type="ECO:0000313" key="2">
    <source>
        <dbReference type="EMBL" id="MBN8745571.1"/>
    </source>
</evidence>
<comment type="caution">
    <text evidence="2">The sequence shown here is derived from an EMBL/GenBank/DDBJ whole genome shotgun (WGS) entry which is preliminary data.</text>
</comment>
<dbReference type="AlphaFoldDB" id="A0A8I1MXP1"/>